<evidence type="ECO:0000313" key="1">
    <source>
        <dbReference type="EMBL" id="TNN32667.1"/>
    </source>
</evidence>
<reference evidence="1 2" key="1">
    <citation type="submission" date="2019-03" db="EMBL/GenBank/DDBJ databases">
        <title>First draft genome of Liparis tanakae, snailfish: a comprehensive survey of snailfish specific genes.</title>
        <authorList>
            <person name="Kim W."/>
            <person name="Song I."/>
            <person name="Jeong J.-H."/>
            <person name="Kim D."/>
            <person name="Kim S."/>
            <person name="Ryu S."/>
            <person name="Song J.Y."/>
            <person name="Lee S.K."/>
        </authorList>
    </citation>
    <scope>NUCLEOTIDE SEQUENCE [LARGE SCALE GENOMIC DNA]</scope>
    <source>
        <tissue evidence="1">Muscle</tissue>
    </source>
</reference>
<dbReference type="EMBL" id="SRLO01002561">
    <property type="protein sequence ID" value="TNN32667.1"/>
    <property type="molecule type" value="Genomic_DNA"/>
</dbReference>
<comment type="caution">
    <text evidence="1">The sequence shown here is derived from an EMBL/GenBank/DDBJ whole genome shotgun (WGS) entry which is preliminary data.</text>
</comment>
<keyword evidence="2" id="KW-1185">Reference proteome</keyword>
<evidence type="ECO:0000313" key="2">
    <source>
        <dbReference type="Proteomes" id="UP000314294"/>
    </source>
</evidence>
<protein>
    <submittedName>
        <fullName evidence="1">Uncharacterized protein</fullName>
    </submittedName>
</protein>
<sequence length="63" mass="7354">MAMTVIAPFVLQGKHFFSWRDGAPPGHGEQTTDNRMNREVTHTRKLHNRLLLLWCRSVTRSHN</sequence>
<name>A0A4Z2EUR5_9TELE</name>
<dbReference type="AlphaFoldDB" id="A0A4Z2EUR5"/>
<gene>
    <name evidence="1" type="ORF">EYF80_057172</name>
</gene>
<dbReference type="Proteomes" id="UP000314294">
    <property type="component" value="Unassembled WGS sequence"/>
</dbReference>
<proteinExistence type="predicted"/>
<organism evidence="1 2">
    <name type="scientific">Liparis tanakae</name>
    <name type="common">Tanaka's snailfish</name>
    <dbReference type="NCBI Taxonomy" id="230148"/>
    <lineage>
        <taxon>Eukaryota</taxon>
        <taxon>Metazoa</taxon>
        <taxon>Chordata</taxon>
        <taxon>Craniata</taxon>
        <taxon>Vertebrata</taxon>
        <taxon>Euteleostomi</taxon>
        <taxon>Actinopterygii</taxon>
        <taxon>Neopterygii</taxon>
        <taxon>Teleostei</taxon>
        <taxon>Neoteleostei</taxon>
        <taxon>Acanthomorphata</taxon>
        <taxon>Eupercaria</taxon>
        <taxon>Perciformes</taxon>
        <taxon>Cottioidei</taxon>
        <taxon>Cottales</taxon>
        <taxon>Liparidae</taxon>
        <taxon>Liparis</taxon>
    </lineage>
</organism>
<accession>A0A4Z2EUR5</accession>